<evidence type="ECO:0000256" key="4">
    <source>
        <dbReference type="ARBA" id="ARBA00022825"/>
    </source>
</evidence>
<comment type="similarity">
    <text evidence="1">Belongs to the peptidase S1C family.</text>
</comment>
<evidence type="ECO:0000256" key="3">
    <source>
        <dbReference type="ARBA" id="ARBA00022801"/>
    </source>
</evidence>
<keyword evidence="3" id="KW-0378">Hydrolase</keyword>
<dbReference type="GO" id="GO:0004252">
    <property type="term" value="F:serine-type endopeptidase activity"/>
    <property type="evidence" value="ECO:0007669"/>
    <property type="project" value="InterPro"/>
</dbReference>
<keyword evidence="7" id="KW-1185">Reference proteome</keyword>
<dbReference type="Gene3D" id="2.40.10.120">
    <property type="match status" value="1"/>
</dbReference>
<dbReference type="SMART" id="SM00228">
    <property type="entry name" value="PDZ"/>
    <property type="match status" value="1"/>
</dbReference>
<dbReference type="Gene3D" id="2.30.42.10">
    <property type="match status" value="1"/>
</dbReference>
<name>A0A7U6GGV1_9GAMM</name>
<proteinExistence type="inferred from homology"/>
<dbReference type="EMBL" id="AP012273">
    <property type="protein sequence ID" value="BAO43397.1"/>
    <property type="molecule type" value="Genomic_DNA"/>
</dbReference>
<dbReference type="FunFam" id="2.40.10.10:FF:000001">
    <property type="entry name" value="Periplasmic serine protease DegS"/>
    <property type="match status" value="1"/>
</dbReference>
<evidence type="ECO:0000313" key="7">
    <source>
        <dbReference type="Proteomes" id="UP000031631"/>
    </source>
</evidence>
<dbReference type="GO" id="GO:0006515">
    <property type="term" value="P:protein quality control for misfolded or incompletely synthesized proteins"/>
    <property type="evidence" value="ECO:0007669"/>
    <property type="project" value="TreeGrafter"/>
</dbReference>
<dbReference type="InterPro" id="IPR001478">
    <property type="entry name" value="PDZ"/>
</dbReference>
<dbReference type="Pfam" id="PF13180">
    <property type="entry name" value="PDZ_2"/>
    <property type="match status" value="1"/>
</dbReference>
<evidence type="ECO:0000259" key="5">
    <source>
        <dbReference type="PROSITE" id="PS50106"/>
    </source>
</evidence>
<evidence type="ECO:0000256" key="2">
    <source>
        <dbReference type="ARBA" id="ARBA00022670"/>
    </source>
</evidence>
<dbReference type="InterPro" id="IPR009003">
    <property type="entry name" value="Peptidase_S1_PA"/>
</dbReference>
<dbReference type="AlphaFoldDB" id="A0A7U6GGV1"/>
<keyword evidence="6" id="KW-0560">Oxidoreductase</keyword>
<feature type="domain" description="PDZ" evidence="5">
    <location>
        <begin position="250"/>
        <end position="316"/>
    </location>
</feature>
<dbReference type="SUPFAM" id="SSF50156">
    <property type="entry name" value="PDZ domain-like"/>
    <property type="match status" value="1"/>
</dbReference>
<dbReference type="PRINTS" id="PR00834">
    <property type="entry name" value="PROTEASES2C"/>
</dbReference>
<gene>
    <name evidence="6" type="ORF">TBH_C0452</name>
</gene>
<dbReference type="InterPro" id="IPR036034">
    <property type="entry name" value="PDZ_sf"/>
</dbReference>
<keyword evidence="4" id="KW-0720">Serine protease</keyword>
<protein>
    <submittedName>
        <fullName evidence="6">2-alkenal reductase</fullName>
        <ecNumber evidence="6">1.3.1.74</ecNumber>
    </submittedName>
</protein>
<dbReference type="PROSITE" id="PS50106">
    <property type="entry name" value="PDZ"/>
    <property type="match status" value="1"/>
</dbReference>
<dbReference type="InterPro" id="IPR001940">
    <property type="entry name" value="Peptidase_S1C"/>
</dbReference>
<evidence type="ECO:0000256" key="1">
    <source>
        <dbReference type="ARBA" id="ARBA00010541"/>
    </source>
</evidence>
<sequence>MPGNNGWADSVALAEPSVVNIYTSKITRQEGDPLFKNPLMQRYFGDPRGKPKLQRRNNLGSGVVVDANGYILTSNHVIKGADDIFIGAEDQPQVPARVVGIDPDTDLAVIQAAGKDLPPARLGNSAGLRVGDIALAIGNPFGVGKTVTQGIISATGREGLGLATFEDFIQTDAAINMGNSGGALINARGEVIGINTAILSSSGGSHGIGFAIPINLARQVMEQIIRHGRVIRGWIGASGSDLTPAIAKSMGLAEDTTGVLLSGILEDGPADKVGIMPGDIIQRINGKPVKNALEVMNAIAVAPPGTTMDLSILRNNKTMDVQLAVAERPLNVE</sequence>
<dbReference type="GO" id="GO:0042597">
    <property type="term" value="C:periplasmic space"/>
    <property type="evidence" value="ECO:0007669"/>
    <property type="project" value="TreeGrafter"/>
</dbReference>
<dbReference type="PANTHER" id="PTHR22939">
    <property type="entry name" value="SERINE PROTEASE FAMILY S1C HTRA-RELATED"/>
    <property type="match status" value="1"/>
</dbReference>
<organism evidence="6 7">
    <name type="scientific">Thiolapillus brandeum</name>
    <dbReference type="NCBI Taxonomy" id="1076588"/>
    <lineage>
        <taxon>Bacteria</taxon>
        <taxon>Pseudomonadati</taxon>
        <taxon>Pseudomonadota</taxon>
        <taxon>Gammaproteobacteria</taxon>
        <taxon>Chromatiales</taxon>
        <taxon>Sedimenticolaceae</taxon>
        <taxon>Thiolapillus</taxon>
    </lineage>
</organism>
<accession>A0A7U6GGV1</accession>
<dbReference type="KEGG" id="tbn:TBH_C0452"/>
<reference evidence="6 7" key="1">
    <citation type="journal article" date="2014" name="PLoS ONE">
        <title>Physiological and genomic features of a novel sulfur-oxidizing gammaproteobacterium belonging to a previously uncultivated symbiotic lineage isolated from a hydrothermal vent.</title>
        <authorList>
            <person name="Nunoura T."/>
            <person name="Takaki Y."/>
            <person name="Kazama H."/>
            <person name="Kakuta J."/>
            <person name="Shimamura S."/>
            <person name="Makita H."/>
            <person name="Hirai M."/>
            <person name="Miyazaki M."/>
            <person name="Takai K."/>
        </authorList>
    </citation>
    <scope>NUCLEOTIDE SEQUENCE [LARGE SCALE GENOMIC DNA]</scope>
    <source>
        <strain evidence="6 7">Hiromi1</strain>
    </source>
</reference>
<dbReference type="GO" id="GO:0032440">
    <property type="term" value="F:2-alkenal reductase [NAD(P)H] activity"/>
    <property type="evidence" value="ECO:0007669"/>
    <property type="project" value="UniProtKB-EC"/>
</dbReference>
<evidence type="ECO:0000313" key="6">
    <source>
        <dbReference type="EMBL" id="BAO43397.1"/>
    </source>
</evidence>
<dbReference type="SUPFAM" id="SSF50494">
    <property type="entry name" value="Trypsin-like serine proteases"/>
    <property type="match status" value="1"/>
</dbReference>
<dbReference type="Proteomes" id="UP000031631">
    <property type="component" value="Chromosome"/>
</dbReference>
<keyword evidence="2" id="KW-0645">Protease</keyword>
<dbReference type="EC" id="1.3.1.74" evidence="6"/>
<dbReference type="PANTHER" id="PTHR22939:SF129">
    <property type="entry name" value="SERINE PROTEASE HTRA2, MITOCHONDRIAL"/>
    <property type="match status" value="1"/>
</dbReference>
<dbReference type="Pfam" id="PF13365">
    <property type="entry name" value="Trypsin_2"/>
    <property type="match status" value="1"/>
</dbReference>